<dbReference type="PANTHER" id="PTHR30055:SF234">
    <property type="entry name" value="HTH-TYPE TRANSCRIPTIONAL REGULATOR BETI"/>
    <property type="match status" value="1"/>
</dbReference>
<comment type="caution">
    <text evidence="6">The sequence shown here is derived from an EMBL/GenBank/DDBJ whole genome shotgun (WGS) entry which is preliminary data.</text>
</comment>
<keyword evidence="1" id="KW-0805">Transcription regulation</keyword>
<dbReference type="PANTHER" id="PTHR30055">
    <property type="entry name" value="HTH-TYPE TRANSCRIPTIONAL REGULATOR RUTR"/>
    <property type="match status" value="1"/>
</dbReference>
<gene>
    <name evidence="6" type="ORF">GCM10022224_050350</name>
</gene>
<accession>A0ABP7C547</accession>
<dbReference type="Gene3D" id="1.10.357.10">
    <property type="entry name" value="Tetracycline Repressor, domain 2"/>
    <property type="match status" value="1"/>
</dbReference>
<organism evidence="6 7">
    <name type="scientific">Nonomuraea antimicrobica</name>
    <dbReference type="NCBI Taxonomy" id="561173"/>
    <lineage>
        <taxon>Bacteria</taxon>
        <taxon>Bacillati</taxon>
        <taxon>Actinomycetota</taxon>
        <taxon>Actinomycetes</taxon>
        <taxon>Streptosporangiales</taxon>
        <taxon>Streptosporangiaceae</taxon>
        <taxon>Nonomuraea</taxon>
    </lineage>
</organism>
<name>A0ABP7C547_9ACTN</name>
<evidence type="ECO:0000256" key="4">
    <source>
        <dbReference type="PROSITE-ProRule" id="PRU00335"/>
    </source>
</evidence>
<evidence type="ECO:0000313" key="6">
    <source>
        <dbReference type="EMBL" id="GAA3680084.1"/>
    </source>
</evidence>
<feature type="DNA-binding region" description="H-T-H motif" evidence="4">
    <location>
        <begin position="38"/>
        <end position="57"/>
    </location>
</feature>
<evidence type="ECO:0000259" key="5">
    <source>
        <dbReference type="PROSITE" id="PS50977"/>
    </source>
</evidence>
<dbReference type="Pfam" id="PF00440">
    <property type="entry name" value="TetR_N"/>
    <property type="match status" value="1"/>
</dbReference>
<evidence type="ECO:0000256" key="3">
    <source>
        <dbReference type="ARBA" id="ARBA00023163"/>
    </source>
</evidence>
<dbReference type="Proteomes" id="UP001500902">
    <property type="component" value="Unassembled WGS sequence"/>
</dbReference>
<dbReference type="InterPro" id="IPR050109">
    <property type="entry name" value="HTH-type_TetR-like_transc_reg"/>
</dbReference>
<keyword evidence="2 4" id="KW-0238">DNA-binding</keyword>
<keyword evidence="3" id="KW-0804">Transcription</keyword>
<proteinExistence type="predicted"/>
<dbReference type="PROSITE" id="PS50977">
    <property type="entry name" value="HTH_TETR_2"/>
    <property type="match status" value="1"/>
</dbReference>
<evidence type="ECO:0000256" key="2">
    <source>
        <dbReference type="ARBA" id="ARBA00023125"/>
    </source>
</evidence>
<feature type="domain" description="HTH tetR-type" evidence="5">
    <location>
        <begin position="15"/>
        <end position="75"/>
    </location>
</feature>
<dbReference type="PRINTS" id="PR00455">
    <property type="entry name" value="HTHTETR"/>
</dbReference>
<dbReference type="SUPFAM" id="SSF46689">
    <property type="entry name" value="Homeodomain-like"/>
    <property type="match status" value="1"/>
</dbReference>
<dbReference type="EMBL" id="BAAAZP010000092">
    <property type="protein sequence ID" value="GAA3680084.1"/>
    <property type="molecule type" value="Genomic_DNA"/>
</dbReference>
<dbReference type="InterPro" id="IPR009057">
    <property type="entry name" value="Homeodomain-like_sf"/>
</dbReference>
<keyword evidence="7" id="KW-1185">Reference proteome</keyword>
<evidence type="ECO:0000256" key="1">
    <source>
        <dbReference type="ARBA" id="ARBA00023015"/>
    </source>
</evidence>
<evidence type="ECO:0000313" key="7">
    <source>
        <dbReference type="Proteomes" id="UP001500902"/>
    </source>
</evidence>
<sequence length="216" mass="23757">MWQQPDTESMTFTERGRRAQILRGAIDTIVELGWAQSSLARIAERIGASKGTILHYFPDKEALVGALAFDIHSRLADAVSAAVAAESTSIGRIRAYIRANIDFLADNPSDIAAVIELGATYRSRDRRRLKDLMATADPVRDEFASLDLAALLTRERHASKLSDFDPDTLAMVVRGAIDAAAERLTRDPGFDPHPYGLELAETVERRLQPAPSTRGR</sequence>
<dbReference type="Gene3D" id="1.10.10.60">
    <property type="entry name" value="Homeodomain-like"/>
    <property type="match status" value="1"/>
</dbReference>
<protein>
    <submittedName>
        <fullName evidence="6">TetR/AcrR family transcriptional regulator</fullName>
    </submittedName>
</protein>
<dbReference type="InterPro" id="IPR001647">
    <property type="entry name" value="HTH_TetR"/>
</dbReference>
<reference evidence="7" key="1">
    <citation type="journal article" date="2019" name="Int. J. Syst. Evol. Microbiol.">
        <title>The Global Catalogue of Microorganisms (GCM) 10K type strain sequencing project: providing services to taxonomists for standard genome sequencing and annotation.</title>
        <authorList>
            <consortium name="The Broad Institute Genomics Platform"/>
            <consortium name="The Broad Institute Genome Sequencing Center for Infectious Disease"/>
            <person name="Wu L."/>
            <person name="Ma J."/>
        </authorList>
    </citation>
    <scope>NUCLEOTIDE SEQUENCE [LARGE SCALE GENOMIC DNA]</scope>
    <source>
        <strain evidence="7">JCM 16904</strain>
    </source>
</reference>